<evidence type="ECO:0000256" key="4">
    <source>
        <dbReference type="ARBA" id="ARBA00022692"/>
    </source>
</evidence>
<dbReference type="InParanoid" id="A0A2P5HI82"/>
<dbReference type="PANTHER" id="PTHR43549">
    <property type="entry name" value="MULTIDRUG RESISTANCE PROTEIN YPNP-RELATED"/>
    <property type="match status" value="1"/>
</dbReference>
<dbReference type="EMBL" id="MAVT02001889">
    <property type="protein sequence ID" value="POS69952.1"/>
    <property type="molecule type" value="Genomic_DNA"/>
</dbReference>
<accession>A0A2P5HI82</accession>
<evidence type="ECO:0000313" key="10">
    <source>
        <dbReference type="Proteomes" id="UP000094444"/>
    </source>
</evidence>
<comment type="caution">
    <text evidence="9">The sequence shown here is derived from an EMBL/GenBank/DDBJ whole genome shotgun (WGS) entry which is preliminary data.</text>
</comment>
<dbReference type="GO" id="GO:0005886">
    <property type="term" value="C:plasma membrane"/>
    <property type="evidence" value="ECO:0007669"/>
    <property type="project" value="UniProtKB-SubCell"/>
</dbReference>
<feature type="transmembrane region" description="Helical" evidence="8">
    <location>
        <begin position="227"/>
        <end position="245"/>
    </location>
</feature>
<feature type="transmembrane region" description="Helical" evidence="8">
    <location>
        <begin position="44"/>
        <end position="64"/>
    </location>
</feature>
<dbReference type="OrthoDB" id="2119662at2759"/>
<feature type="transmembrane region" description="Helical" evidence="8">
    <location>
        <begin position="197"/>
        <end position="215"/>
    </location>
</feature>
<evidence type="ECO:0000256" key="8">
    <source>
        <dbReference type="SAM" id="Phobius"/>
    </source>
</evidence>
<dbReference type="STRING" id="158607.A0A2P5HI82"/>
<evidence type="ECO:0000256" key="6">
    <source>
        <dbReference type="ARBA" id="ARBA00023136"/>
    </source>
</evidence>
<feature type="transmembrane region" description="Helical" evidence="8">
    <location>
        <begin position="295"/>
        <end position="317"/>
    </location>
</feature>
<proteinExistence type="predicted"/>
<keyword evidence="10" id="KW-1185">Reference proteome</keyword>
<comment type="subcellular location">
    <subcellularLocation>
        <location evidence="1">Cell membrane</location>
        <topology evidence="1">Multi-pass membrane protein</topology>
    </subcellularLocation>
</comment>
<keyword evidence="2" id="KW-0813">Transport</keyword>
<gene>
    <name evidence="9" type="ORF">DHEL01_v211653</name>
</gene>
<evidence type="ECO:0000256" key="5">
    <source>
        <dbReference type="ARBA" id="ARBA00022989"/>
    </source>
</evidence>
<keyword evidence="5 8" id="KW-1133">Transmembrane helix</keyword>
<dbReference type="Proteomes" id="UP000094444">
    <property type="component" value="Unassembled WGS sequence"/>
</dbReference>
<name>A0A2P5HI82_DIAHE</name>
<feature type="transmembrane region" description="Helical" evidence="8">
    <location>
        <begin position="166"/>
        <end position="185"/>
    </location>
</feature>
<feature type="transmembrane region" description="Helical" evidence="8">
    <location>
        <begin position="123"/>
        <end position="146"/>
    </location>
</feature>
<sequence>MLPKDDTVVEQNAPAEAGVITPSSPAAERQNQPSKGAWWRRNRYFGALLFNLAAFILPALYGTLSKLWIANIDPSMVVTSDVYTYMSTISEVINEGLPRAAWVVIGDKASRSITQRLQLTHTLILFQAALGLILSIAFISGASTFAQGFVPIEVRQASLTYVRISAFSTLGGTIETAVATATRALDKPDVPLIMSSVKYAINILLDLIIISKFHVRGVTPTVNTQAVIQLVCNLVSAFAGLGYFLHAYSLKASRNTSPSQPAYEQESLRPSFSALKVLLRPGLATSAESAIRNVLYLWLVTTIVALGTTYATAWGIFNTIRWGE</sequence>
<keyword evidence="3" id="KW-1003">Cell membrane</keyword>
<evidence type="ECO:0000256" key="2">
    <source>
        <dbReference type="ARBA" id="ARBA00022448"/>
    </source>
</evidence>
<evidence type="ECO:0000313" key="9">
    <source>
        <dbReference type="EMBL" id="POS69952.1"/>
    </source>
</evidence>
<organism evidence="9 10">
    <name type="scientific">Diaporthe helianthi</name>
    <dbReference type="NCBI Taxonomy" id="158607"/>
    <lineage>
        <taxon>Eukaryota</taxon>
        <taxon>Fungi</taxon>
        <taxon>Dikarya</taxon>
        <taxon>Ascomycota</taxon>
        <taxon>Pezizomycotina</taxon>
        <taxon>Sordariomycetes</taxon>
        <taxon>Sordariomycetidae</taxon>
        <taxon>Diaporthales</taxon>
        <taxon>Diaporthaceae</taxon>
        <taxon>Diaporthe</taxon>
    </lineage>
</organism>
<keyword evidence="4 8" id="KW-0812">Transmembrane</keyword>
<dbReference type="PANTHER" id="PTHR43549:SF2">
    <property type="entry name" value="MULTIDRUG RESISTANCE PROTEIN NORM-RELATED"/>
    <property type="match status" value="1"/>
</dbReference>
<feature type="region of interest" description="Disordered" evidence="7">
    <location>
        <begin position="13"/>
        <end position="34"/>
    </location>
</feature>
<reference evidence="9" key="1">
    <citation type="submission" date="2017-09" db="EMBL/GenBank/DDBJ databases">
        <title>Polyketide synthases of a Diaporthe helianthi virulent isolate.</title>
        <authorList>
            <person name="Baroncelli R."/>
        </authorList>
    </citation>
    <scope>NUCLEOTIDE SEQUENCE [LARGE SCALE GENOMIC DNA]</scope>
    <source>
        <strain evidence="9">7/96</strain>
    </source>
</reference>
<protein>
    <submittedName>
        <fullName evidence="9">Uncharacterized protein</fullName>
    </submittedName>
</protein>
<keyword evidence="6 8" id="KW-0472">Membrane</keyword>
<evidence type="ECO:0000256" key="1">
    <source>
        <dbReference type="ARBA" id="ARBA00004651"/>
    </source>
</evidence>
<evidence type="ECO:0000256" key="3">
    <source>
        <dbReference type="ARBA" id="ARBA00022475"/>
    </source>
</evidence>
<evidence type="ECO:0000256" key="7">
    <source>
        <dbReference type="SAM" id="MobiDB-lite"/>
    </source>
</evidence>
<feature type="compositionally biased region" description="Polar residues" evidence="7">
    <location>
        <begin position="21"/>
        <end position="34"/>
    </location>
</feature>
<dbReference type="AlphaFoldDB" id="A0A2P5HI82"/>
<dbReference type="InterPro" id="IPR052031">
    <property type="entry name" value="Membrane_Transporter-Flippase"/>
</dbReference>